<feature type="region of interest" description="Disordered" evidence="1">
    <location>
        <begin position="284"/>
        <end position="311"/>
    </location>
</feature>
<organism evidence="6 7">
    <name type="scientific">Astatotilapia calliptera</name>
    <name type="common">Eastern happy</name>
    <name type="synonym">Chromis callipterus</name>
    <dbReference type="NCBI Taxonomy" id="8154"/>
    <lineage>
        <taxon>Eukaryota</taxon>
        <taxon>Metazoa</taxon>
        <taxon>Chordata</taxon>
        <taxon>Craniata</taxon>
        <taxon>Vertebrata</taxon>
        <taxon>Euteleostomi</taxon>
        <taxon>Actinopterygii</taxon>
        <taxon>Neopterygii</taxon>
        <taxon>Teleostei</taxon>
        <taxon>Neoteleostei</taxon>
        <taxon>Acanthomorphata</taxon>
        <taxon>Ovalentaria</taxon>
        <taxon>Cichlomorphae</taxon>
        <taxon>Cichliformes</taxon>
        <taxon>Cichlidae</taxon>
        <taxon>African cichlids</taxon>
        <taxon>Pseudocrenilabrinae</taxon>
        <taxon>Haplochromini</taxon>
        <taxon>Astatotilapia</taxon>
    </lineage>
</organism>
<name>A0A3P8Q991_ASTCA</name>
<proteinExistence type="predicted"/>
<evidence type="ECO:0000256" key="3">
    <source>
        <dbReference type="SAM" id="SignalP"/>
    </source>
</evidence>
<dbReference type="InterPro" id="IPR044925">
    <property type="entry name" value="His-Me_finger_sf"/>
</dbReference>
<feature type="domain" description="ENPP1-3/EXOG-like endonuclease/phosphodiesterase" evidence="4">
    <location>
        <begin position="69"/>
        <end position="259"/>
    </location>
</feature>
<evidence type="ECO:0000313" key="7">
    <source>
        <dbReference type="Proteomes" id="UP000265100"/>
    </source>
</evidence>
<evidence type="ECO:0000259" key="4">
    <source>
        <dbReference type="SMART" id="SM00477"/>
    </source>
</evidence>
<keyword evidence="2" id="KW-0812">Transmembrane</keyword>
<protein>
    <submittedName>
        <fullName evidence="6">Uncharacterized protein</fullName>
    </submittedName>
</protein>
<dbReference type="GO" id="GO:0016787">
    <property type="term" value="F:hydrolase activity"/>
    <property type="evidence" value="ECO:0007669"/>
    <property type="project" value="InterPro"/>
</dbReference>
<evidence type="ECO:0000256" key="1">
    <source>
        <dbReference type="SAM" id="MobiDB-lite"/>
    </source>
</evidence>
<dbReference type="Gene3D" id="3.40.570.10">
    <property type="entry name" value="Extracellular Endonuclease, subunit A"/>
    <property type="match status" value="1"/>
</dbReference>
<dbReference type="SUPFAM" id="SSF54060">
    <property type="entry name" value="His-Me finger endonucleases"/>
    <property type="match status" value="1"/>
</dbReference>
<reference evidence="6" key="2">
    <citation type="submission" date="2025-08" db="UniProtKB">
        <authorList>
            <consortium name="Ensembl"/>
        </authorList>
    </citation>
    <scope>IDENTIFICATION</scope>
</reference>
<dbReference type="Pfam" id="PF01223">
    <property type="entry name" value="Endonuclease_NS"/>
    <property type="match status" value="1"/>
</dbReference>
<dbReference type="GO" id="GO:0003676">
    <property type="term" value="F:nucleic acid binding"/>
    <property type="evidence" value="ECO:0007669"/>
    <property type="project" value="InterPro"/>
</dbReference>
<dbReference type="Proteomes" id="UP000265100">
    <property type="component" value="Chromosome 3"/>
</dbReference>
<dbReference type="AlphaFoldDB" id="A0A3P8Q991"/>
<keyword evidence="2" id="KW-1133">Transmembrane helix</keyword>
<reference evidence="6" key="3">
    <citation type="submission" date="2025-09" db="UniProtKB">
        <authorList>
            <consortium name="Ensembl"/>
        </authorList>
    </citation>
    <scope>IDENTIFICATION</scope>
</reference>
<dbReference type="InterPro" id="IPR039015">
    <property type="entry name" value="ENDOD1"/>
</dbReference>
<reference evidence="6" key="1">
    <citation type="submission" date="2018-05" db="EMBL/GenBank/DDBJ databases">
        <authorList>
            <person name="Datahose"/>
        </authorList>
    </citation>
    <scope>NUCLEOTIDE SEQUENCE</scope>
</reference>
<feature type="signal peptide" evidence="3">
    <location>
        <begin position="1"/>
        <end position="23"/>
    </location>
</feature>
<feature type="transmembrane region" description="Helical" evidence="2">
    <location>
        <begin position="366"/>
        <end position="391"/>
    </location>
</feature>
<dbReference type="PANTHER" id="PTHR21472">
    <property type="entry name" value="ENDONUCLEASE DOMAIN-CONTAINING 1 PROTEIN ENDOD1"/>
    <property type="match status" value="1"/>
</dbReference>
<keyword evidence="2" id="KW-0472">Membrane</keyword>
<keyword evidence="3" id="KW-0732">Signal</keyword>
<feature type="domain" description="DNA/RNA non-specific endonuclease/pyrophosphatase/phosphodiesterase" evidence="5">
    <location>
        <begin position="68"/>
        <end position="253"/>
    </location>
</feature>
<feature type="chain" id="PRO_5044216317" evidence="3">
    <location>
        <begin position="24"/>
        <end position="408"/>
    </location>
</feature>
<dbReference type="InterPro" id="IPR001604">
    <property type="entry name" value="Endo_G_ENPP1-like_dom"/>
</dbReference>
<dbReference type="GO" id="GO:0046872">
    <property type="term" value="F:metal ion binding"/>
    <property type="evidence" value="ECO:0007669"/>
    <property type="project" value="InterPro"/>
</dbReference>
<dbReference type="InterPro" id="IPR020821">
    <property type="entry name" value="ENPP1-3/EXOG-like_nuc-like"/>
</dbReference>
<dbReference type="GeneTree" id="ENSGT01030000234592"/>
<dbReference type="SMART" id="SM00892">
    <property type="entry name" value="Endonuclease_NS"/>
    <property type="match status" value="1"/>
</dbReference>
<evidence type="ECO:0000259" key="5">
    <source>
        <dbReference type="SMART" id="SM00892"/>
    </source>
</evidence>
<dbReference type="SMART" id="SM00477">
    <property type="entry name" value="NUC"/>
    <property type="match status" value="1"/>
</dbReference>
<dbReference type="Ensembl" id="ENSACLT00000026681.2">
    <property type="protein sequence ID" value="ENSACLP00000026065.2"/>
    <property type="gene ID" value="ENSACLG00000017724.2"/>
</dbReference>
<keyword evidence="7" id="KW-1185">Reference proteome</keyword>
<dbReference type="PANTHER" id="PTHR21472:SF15">
    <property type="entry name" value="ENDONUCLEASE DOMAIN-CONTAINING 1 PROTEIN-RELATED"/>
    <property type="match status" value="1"/>
</dbReference>
<evidence type="ECO:0000313" key="6">
    <source>
        <dbReference type="Ensembl" id="ENSACLP00000026065.2"/>
    </source>
</evidence>
<sequence>MSLPKHLLPLAALLLLSIFPTETKVVASVEDCKEFFLQQIPPHIPGILEGGIILDQNRYKLICQTLHNTRTFVTLYDTQNKIPVFSAANITDNDNMRRSNDHETYNHQAGNQDYRNNQRFDRGHLFPSSYGFTDLEKKSTFTLTNIVPQQHKFNTGRWNRMENCVRCVLNKFCINNNEEIEGFVVTGALPSDSSLNNRINIPSVLWSAFCCFSKSQNSWLASAHWGENVAEGPEYLQTQKLTELHRTLGTEAFPGTQCPLDTTVTHLYSDLNPTCNCPPTMLSTSAPPTSTGTPSVSISTTTSNSPRPSSTTSFYSTATFVPITTDKSTSSSVPMVSVSSSATISSFSTTSGPFITTSVHSTSSALFASFLFFLFFIFCVLFGSLAIRIVVLRPRKMPSRFILPSGSS</sequence>
<evidence type="ECO:0000256" key="2">
    <source>
        <dbReference type="SAM" id="Phobius"/>
    </source>
</evidence>
<dbReference type="InterPro" id="IPR044929">
    <property type="entry name" value="DNA/RNA_non-sp_Endonuclease_sf"/>
</dbReference>
<dbReference type="STRING" id="8154.ENSACLP00000026065"/>
<dbReference type="OMA" id="PSHMWMA"/>
<accession>A0A3P8Q991</accession>